<gene>
    <name evidence="3" type="ORF">CAEBREN_09943</name>
</gene>
<accession>G0P6I4</accession>
<dbReference type="InParanoid" id="G0P6I4"/>
<dbReference type="InterPro" id="IPR025609">
    <property type="entry name" value="Lsm14-like_N"/>
</dbReference>
<dbReference type="EMBL" id="GL380098">
    <property type="protein sequence ID" value="EGT46454.1"/>
    <property type="molecule type" value="Genomic_DNA"/>
</dbReference>
<dbReference type="PANTHER" id="PTHR13586">
    <property type="entry name" value="SCD6 PROTEIN-RELATED"/>
    <property type="match status" value="1"/>
</dbReference>
<dbReference type="GO" id="GO:0034063">
    <property type="term" value="P:stress granule assembly"/>
    <property type="evidence" value="ECO:0007669"/>
    <property type="project" value="TreeGrafter"/>
</dbReference>
<dbReference type="GO" id="GO:0003729">
    <property type="term" value="F:mRNA binding"/>
    <property type="evidence" value="ECO:0007669"/>
    <property type="project" value="TreeGrafter"/>
</dbReference>
<feature type="compositionally biased region" description="Basic and acidic residues" evidence="1">
    <location>
        <begin position="203"/>
        <end position="219"/>
    </location>
</feature>
<feature type="region of interest" description="Disordered" evidence="1">
    <location>
        <begin position="191"/>
        <end position="220"/>
    </location>
</feature>
<dbReference type="eggNOG" id="KOG1073">
    <property type="taxonomic scope" value="Eukaryota"/>
</dbReference>
<dbReference type="Pfam" id="PF12701">
    <property type="entry name" value="LSM14"/>
    <property type="match status" value="1"/>
</dbReference>
<protein>
    <recommendedName>
        <fullName evidence="2">Lsm14-like N-terminal domain-containing protein</fullName>
    </recommendedName>
</protein>
<dbReference type="GO" id="GO:0033962">
    <property type="term" value="P:P-body assembly"/>
    <property type="evidence" value="ECO:0007669"/>
    <property type="project" value="TreeGrafter"/>
</dbReference>
<dbReference type="SMART" id="SM01271">
    <property type="entry name" value="LSM14"/>
    <property type="match status" value="1"/>
</dbReference>
<feature type="region of interest" description="Disordered" evidence="1">
    <location>
        <begin position="99"/>
        <end position="123"/>
    </location>
</feature>
<dbReference type="Proteomes" id="UP000008068">
    <property type="component" value="Unassembled WGS sequence"/>
</dbReference>
<evidence type="ECO:0000313" key="4">
    <source>
        <dbReference type="Proteomes" id="UP000008068"/>
    </source>
</evidence>
<organism evidence="4">
    <name type="scientific">Caenorhabditis brenneri</name>
    <name type="common">Nematode worm</name>
    <dbReference type="NCBI Taxonomy" id="135651"/>
    <lineage>
        <taxon>Eukaryota</taxon>
        <taxon>Metazoa</taxon>
        <taxon>Ecdysozoa</taxon>
        <taxon>Nematoda</taxon>
        <taxon>Chromadorea</taxon>
        <taxon>Rhabditida</taxon>
        <taxon>Rhabditina</taxon>
        <taxon>Rhabditomorpha</taxon>
        <taxon>Rhabditoidea</taxon>
        <taxon>Rhabditidae</taxon>
        <taxon>Peloderinae</taxon>
        <taxon>Caenorhabditis</taxon>
    </lineage>
</organism>
<dbReference type="InterPro" id="IPR010920">
    <property type="entry name" value="LSM_dom_sf"/>
</dbReference>
<feature type="compositionally biased region" description="Basic and acidic residues" evidence="1">
    <location>
        <begin position="101"/>
        <end position="110"/>
    </location>
</feature>
<dbReference type="Gene3D" id="2.30.30.100">
    <property type="match status" value="1"/>
</dbReference>
<name>G0P6I4_CAEBE</name>
<sequence>MSIPFIGSKASVITTSSIRYEGTLSYVDIEDWTISLTFVKTFGTESRPCKRHMPAAENVFEKVVFKINEIEQLNISNIPRNTDASSLLSQDPAIVSVFTSPEKEIKKEPETEPSSPNSKLVEYSELSRATEEYILEDDSEHSGDEGSEGSVHEELALSEPVHLIPLPAQPHPSSSSSYEVKEEVIAEEDIYYTVSQRPSPPARKRDSLDCQEGPSDKRWRVGSSWKPEIQERIDKILDKIHGLSTPKKRIEEPEIIIDNVVEKPPLVIKSILKSTDRPRSSSNNESYKFYFCNVAADHKWDYGVLENLGRINDFSPKDVSSTRLSFKRTRFIQSFLVESEREKRNVEALIDSSEWCENWDVKNESTFFWTYFDPDVLYRLMLLATKYRQDDLSLDWEFAIEQANSIRTIKSCLIDKKVYDAMTEDLNFCGFREWQRIMEWCGMTREGLQFAWEEQSPR</sequence>
<dbReference type="GO" id="GO:0000932">
    <property type="term" value="C:P-body"/>
    <property type="evidence" value="ECO:0007669"/>
    <property type="project" value="TreeGrafter"/>
</dbReference>
<proteinExistence type="predicted"/>
<dbReference type="OrthoDB" id="21539at2759"/>
<evidence type="ECO:0000313" key="3">
    <source>
        <dbReference type="EMBL" id="EGT46454.1"/>
    </source>
</evidence>
<evidence type="ECO:0000256" key="1">
    <source>
        <dbReference type="SAM" id="MobiDB-lite"/>
    </source>
</evidence>
<dbReference type="HOGENOM" id="CLU_597489_0_0_1"/>
<dbReference type="PANTHER" id="PTHR13586:SF0">
    <property type="entry name" value="TRAILER HITCH, ISOFORM H"/>
    <property type="match status" value="1"/>
</dbReference>
<evidence type="ECO:0000259" key="2">
    <source>
        <dbReference type="SMART" id="SM01271"/>
    </source>
</evidence>
<feature type="domain" description="Lsm14-like N-terminal" evidence="2">
    <location>
        <begin position="1"/>
        <end position="99"/>
    </location>
</feature>
<reference evidence="4" key="1">
    <citation type="submission" date="2011-07" db="EMBL/GenBank/DDBJ databases">
        <authorList>
            <consortium name="Caenorhabditis brenneri Sequencing and Analysis Consortium"/>
            <person name="Wilson R.K."/>
        </authorList>
    </citation>
    <scope>NUCLEOTIDE SEQUENCE [LARGE SCALE GENOMIC DNA]</scope>
    <source>
        <strain evidence="4">PB2801</strain>
    </source>
</reference>
<dbReference type="STRING" id="135651.G0P6I4"/>
<dbReference type="SUPFAM" id="SSF50182">
    <property type="entry name" value="Sm-like ribonucleoproteins"/>
    <property type="match status" value="1"/>
</dbReference>
<keyword evidence="4" id="KW-1185">Reference proteome</keyword>
<dbReference type="AlphaFoldDB" id="G0P6I4"/>